<dbReference type="ExpressionAtlas" id="A5BVW9">
    <property type="expression patterns" value="baseline"/>
</dbReference>
<proteinExistence type="predicted"/>
<sequence length="375" mass="41953">MHDRCPNPQAWHTWWRALKEPRVASWLVVIETDGGIEERATGERNGNGDKNRGERVVHVKRRRRGFRAFETEQPRAKLVLLVRGRPTVSFKALCLRKFDYRIWMDLDVPCVEEQLQGFQISSLKDEDLERNRVAAKEDAHWRMTLSVARSLMTPSSTQRDVSWEVTVTKIVNNMNRLRPSPQRDLDSNAGTTMRPLTAAVTAAGGNASYQLLEGQLVAGQEDIRAADLSECWTGVALDQNGHLLPRTCEAAAERDLWTLFQAWKGKIKVASVDTSGDLVKLTLEPAASGEQSTLEADFVLVSAGVRAIDDEEEFPVQIQSSEVLLLLYKEETSTAVEITTKQVGSSVVSGSNAELLDFDSWFTRLLIHMATSGYL</sequence>
<organism evidence="1">
    <name type="scientific">Vitis vinifera</name>
    <name type="common">Grape</name>
    <dbReference type="NCBI Taxonomy" id="29760"/>
    <lineage>
        <taxon>Eukaryota</taxon>
        <taxon>Viridiplantae</taxon>
        <taxon>Streptophyta</taxon>
        <taxon>Embryophyta</taxon>
        <taxon>Tracheophyta</taxon>
        <taxon>Spermatophyta</taxon>
        <taxon>Magnoliopsida</taxon>
        <taxon>eudicotyledons</taxon>
        <taxon>Gunneridae</taxon>
        <taxon>Pentapetalae</taxon>
        <taxon>rosids</taxon>
        <taxon>Vitales</taxon>
        <taxon>Vitaceae</taxon>
        <taxon>Viteae</taxon>
        <taxon>Vitis</taxon>
    </lineage>
</organism>
<evidence type="ECO:0000313" key="1">
    <source>
        <dbReference type="EMBL" id="CAN83636.1"/>
    </source>
</evidence>
<dbReference type="AlphaFoldDB" id="A5BVW9"/>
<accession>A5BVW9</accession>
<name>A5BVW9_VITVI</name>
<gene>
    <name evidence="1" type="ORF">VITISV_019442</name>
</gene>
<dbReference type="EMBL" id="AM473100">
    <property type="protein sequence ID" value="CAN83636.1"/>
    <property type="molecule type" value="Genomic_DNA"/>
</dbReference>
<protein>
    <submittedName>
        <fullName evidence="1">Uncharacterized protein</fullName>
    </submittedName>
</protein>
<reference evidence="1" key="1">
    <citation type="journal article" date="2007" name="PLoS ONE">
        <title>The first genome sequence of an elite grapevine cultivar (Pinot noir Vitis vinifera L.): coping with a highly heterozygous genome.</title>
        <authorList>
            <person name="Velasco R."/>
            <person name="Zharkikh A."/>
            <person name="Troggio M."/>
            <person name="Cartwright D.A."/>
            <person name="Cestaro A."/>
            <person name="Pruss D."/>
            <person name="Pindo M."/>
            <person name="FitzGerald L.M."/>
            <person name="Vezzulli S."/>
            <person name="Reid J."/>
            <person name="Malacarne G."/>
            <person name="Iliev D."/>
            <person name="Coppola G."/>
            <person name="Wardell B."/>
            <person name="Micheletti D."/>
            <person name="Macalma T."/>
            <person name="Facci M."/>
            <person name="Mitchell J.T."/>
            <person name="Perazzolli M."/>
            <person name="Eldredge G."/>
            <person name="Gatto P."/>
            <person name="Oyzerski R."/>
            <person name="Moretto M."/>
            <person name="Gutin N."/>
            <person name="Stefanini M."/>
            <person name="Chen Y."/>
            <person name="Segala C."/>
            <person name="Davenport C."/>
            <person name="Dematte L."/>
            <person name="Mraz A."/>
            <person name="Battilana J."/>
            <person name="Stormo K."/>
            <person name="Costa F."/>
            <person name="Tao Q."/>
            <person name="Si-Ammour A."/>
            <person name="Harkins T."/>
            <person name="Lackey A."/>
            <person name="Perbost C."/>
            <person name="Taillon B."/>
            <person name="Stella A."/>
            <person name="Solovyev V."/>
            <person name="Fawcett J.A."/>
            <person name="Sterck L."/>
            <person name="Vandepoele K."/>
            <person name="Grando S.M."/>
            <person name="Toppo S."/>
            <person name="Moser C."/>
            <person name="Lanchbury J."/>
            <person name="Bogden R."/>
            <person name="Skolnick M."/>
            <person name="Sgaramella V."/>
            <person name="Bhatnagar S.K."/>
            <person name="Fontana P."/>
            <person name="Gutin A."/>
            <person name="Van de Peer Y."/>
            <person name="Salamini F."/>
            <person name="Viola R."/>
        </authorList>
    </citation>
    <scope>NUCLEOTIDE SEQUENCE</scope>
</reference>